<protein>
    <submittedName>
        <fullName evidence="1">Putative ankyrin repeat protein</fullName>
    </submittedName>
</protein>
<dbReference type="AlphaFoldDB" id="A0A2V2XML7"/>
<proteinExistence type="predicted"/>
<dbReference type="VEuPathDB" id="TriTrypDB:C3747_1g853"/>
<organism evidence="1 2">
    <name type="scientific">Trypanosoma cruzi</name>
    <dbReference type="NCBI Taxonomy" id="5693"/>
    <lineage>
        <taxon>Eukaryota</taxon>
        <taxon>Discoba</taxon>
        <taxon>Euglenozoa</taxon>
        <taxon>Kinetoplastea</taxon>
        <taxon>Metakinetoplastina</taxon>
        <taxon>Trypanosomatida</taxon>
        <taxon>Trypanosomatidae</taxon>
        <taxon>Trypanosoma</taxon>
        <taxon>Schizotrypanum</taxon>
    </lineage>
</organism>
<gene>
    <name evidence="1" type="ORF">C3747_1g853</name>
</gene>
<accession>A0A2V2XML7</accession>
<evidence type="ECO:0000313" key="1">
    <source>
        <dbReference type="EMBL" id="PWV21775.1"/>
    </source>
</evidence>
<sequence length="175" mass="20519">MQLWSSIPVEELFTLLNQWNGNVKDCFGRTVLHECVYQGHLRQWCPFFPFLLFESMNKTYRAKHLCTSRSESAMSLLCQGCWRLVLTFFSRTTVVTPHFMWRFVSAMTASWNCCASDCARQASRQRGFTFAKTAWACHPWICFSCILRHLSSSARRAMWLPSNLYTTITYFHVIQ</sequence>
<dbReference type="EMBL" id="PRFC01000001">
    <property type="protein sequence ID" value="PWV21775.1"/>
    <property type="molecule type" value="Genomic_DNA"/>
</dbReference>
<name>A0A2V2XML7_TRYCR</name>
<dbReference type="Proteomes" id="UP000246078">
    <property type="component" value="Unassembled WGS sequence"/>
</dbReference>
<reference evidence="1 2" key="1">
    <citation type="journal article" date="2018" name="Microb. Genom.">
        <title>Expanding an expanded genome: long-read sequencing of Trypanosoma cruzi.</title>
        <authorList>
            <person name="Berna L."/>
            <person name="Rodriguez M."/>
            <person name="Chiribao M.L."/>
            <person name="Parodi-Talice A."/>
            <person name="Pita S."/>
            <person name="Rijo G."/>
            <person name="Alvarez-Valin F."/>
            <person name="Robello C."/>
        </authorList>
    </citation>
    <scope>NUCLEOTIDE SEQUENCE [LARGE SCALE GENOMIC DNA]</scope>
    <source>
        <strain evidence="1 2">TCC</strain>
    </source>
</reference>
<evidence type="ECO:0000313" key="2">
    <source>
        <dbReference type="Proteomes" id="UP000246078"/>
    </source>
</evidence>
<comment type="caution">
    <text evidence="1">The sequence shown here is derived from an EMBL/GenBank/DDBJ whole genome shotgun (WGS) entry which is preliminary data.</text>
</comment>